<accession>A0A485LTX0</accession>
<reference evidence="3 4" key="1">
    <citation type="submission" date="2019-03" db="EMBL/GenBank/DDBJ databases">
        <authorList>
            <person name="Gaulin E."/>
            <person name="Dumas B."/>
        </authorList>
    </citation>
    <scope>NUCLEOTIDE SEQUENCE [LARGE SCALE GENOMIC DNA]</scope>
    <source>
        <strain evidence="3">CBS 568.67</strain>
    </source>
</reference>
<reference evidence="2" key="2">
    <citation type="submission" date="2019-06" db="EMBL/GenBank/DDBJ databases">
        <title>Genomics analysis of Aphanomyces spp. identifies a new class of oomycete effector associated with host adaptation.</title>
        <authorList>
            <person name="Gaulin E."/>
        </authorList>
    </citation>
    <scope>NUCLEOTIDE SEQUENCE</scope>
    <source>
        <strain evidence="2">CBS 578.67</strain>
    </source>
</reference>
<dbReference type="OrthoDB" id="73180at2759"/>
<evidence type="ECO:0000256" key="1">
    <source>
        <dbReference type="SAM" id="MobiDB-lite"/>
    </source>
</evidence>
<dbReference type="AlphaFoldDB" id="A0A485LTX0"/>
<feature type="region of interest" description="Disordered" evidence="1">
    <location>
        <begin position="32"/>
        <end position="177"/>
    </location>
</feature>
<feature type="compositionally biased region" description="Low complexity" evidence="1">
    <location>
        <begin position="54"/>
        <end position="63"/>
    </location>
</feature>
<protein>
    <submittedName>
        <fullName evidence="3">Aste57867_25485 protein</fullName>
    </submittedName>
</protein>
<feature type="compositionally biased region" description="Polar residues" evidence="1">
    <location>
        <begin position="215"/>
        <end position="224"/>
    </location>
</feature>
<gene>
    <name evidence="3" type="primary">Aste57867_25485</name>
    <name evidence="2" type="ORF">As57867_025406</name>
    <name evidence="3" type="ORF">ASTE57867_25485</name>
</gene>
<dbReference type="EMBL" id="CAADRA010007566">
    <property type="protein sequence ID" value="VFU02108.1"/>
    <property type="molecule type" value="Genomic_DNA"/>
</dbReference>
<evidence type="ECO:0000313" key="2">
    <source>
        <dbReference type="EMBL" id="KAF0682397.1"/>
    </source>
</evidence>
<dbReference type="Proteomes" id="UP000332933">
    <property type="component" value="Unassembled WGS sequence"/>
</dbReference>
<organism evidence="3 4">
    <name type="scientific">Aphanomyces stellatus</name>
    <dbReference type="NCBI Taxonomy" id="120398"/>
    <lineage>
        <taxon>Eukaryota</taxon>
        <taxon>Sar</taxon>
        <taxon>Stramenopiles</taxon>
        <taxon>Oomycota</taxon>
        <taxon>Saprolegniomycetes</taxon>
        <taxon>Saprolegniales</taxon>
        <taxon>Verrucalvaceae</taxon>
        <taxon>Aphanomyces</taxon>
    </lineage>
</organism>
<sequence>MSFNAGAKTSLLQYPANNRICGDSTRRRMMTRNGVKPLGGKMPMDSSRSLRGDASSTSAAASTQQRPLTMPPTHDSGYPTHQSARSVRDQLPPKAASFGPPARPTSIQTQQTTTPDVAISRAPLQRANTERSMHHERQPQPTPAMPIASRQRSAPMNMTNNLSTKSSSPPMSTRHAPHLPRHMEALSLDDGSRRSKGSIVMMMEEADDDAGKNSLLDTENSSIHDWNDDVDSFNSSSGIRERAKLIRNLSRNLLETHDASKAAAAAHGPPPRTQRDVIPLLATRLSSPDDEYDSDEEEF</sequence>
<feature type="region of interest" description="Disordered" evidence="1">
    <location>
        <begin position="260"/>
        <end position="299"/>
    </location>
</feature>
<feature type="compositionally biased region" description="Acidic residues" evidence="1">
    <location>
        <begin position="288"/>
        <end position="299"/>
    </location>
</feature>
<feature type="compositionally biased region" description="Basic and acidic residues" evidence="1">
    <location>
        <begin position="128"/>
        <end position="138"/>
    </location>
</feature>
<evidence type="ECO:0000313" key="3">
    <source>
        <dbReference type="EMBL" id="VFU02108.1"/>
    </source>
</evidence>
<keyword evidence="4" id="KW-1185">Reference proteome</keyword>
<name>A0A485LTX0_9STRA</name>
<evidence type="ECO:0000313" key="4">
    <source>
        <dbReference type="Proteomes" id="UP000332933"/>
    </source>
</evidence>
<feature type="compositionally biased region" description="Polar residues" evidence="1">
    <location>
        <begin position="150"/>
        <end position="171"/>
    </location>
</feature>
<feature type="region of interest" description="Disordered" evidence="1">
    <location>
        <begin position="206"/>
        <end position="237"/>
    </location>
</feature>
<dbReference type="EMBL" id="VJMH01007540">
    <property type="protein sequence ID" value="KAF0682397.1"/>
    <property type="molecule type" value="Genomic_DNA"/>
</dbReference>
<proteinExistence type="predicted"/>